<evidence type="ECO:0000313" key="2">
    <source>
        <dbReference type="Proteomes" id="UP001589619"/>
    </source>
</evidence>
<sequence length="269" mass="31309">MINLQNECFFEDNDIYVLECHQGIIIVNNNYSGVNLYNKDLELRNTIDIFEGILIHTVYKNPYKNEVILYCPDNQVFVYLNLDTAFQKTINFIADIDECGLSNIYFWSGHEVLFLCGNKGYYKIDTDLFSLQELDTSVVEKEYPTFYTMLNESSKYLILEGGTEKLTYKDRINNEIAYFDFTNNIKIASSIPSKLGHEVIYLDGIFLSVHEEFIQAIKEGREVARIDTVPPYSFLKASKMTEQNESFIILRGNKSNSQQCFLSRYYIKN</sequence>
<evidence type="ECO:0000313" key="1">
    <source>
        <dbReference type="EMBL" id="MFB9751627.1"/>
    </source>
</evidence>
<gene>
    <name evidence="1" type="ORF">ACFFNY_08590</name>
</gene>
<dbReference type="EMBL" id="JBHMAG010000007">
    <property type="protein sequence ID" value="MFB9751627.1"/>
    <property type="molecule type" value="Genomic_DNA"/>
</dbReference>
<accession>A0ABV5VTU3</accession>
<keyword evidence="2" id="KW-1185">Reference proteome</keyword>
<proteinExistence type="predicted"/>
<comment type="caution">
    <text evidence="1">The sequence shown here is derived from an EMBL/GenBank/DDBJ whole genome shotgun (WGS) entry which is preliminary data.</text>
</comment>
<protein>
    <submittedName>
        <fullName evidence="1">Uncharacterized protein</fullName>
    </submittedName>
</protein>
<dbReference type="Proteomes" id="UP001589619">
    <property type="component" value="Unassembled WGS sequence"/>
</dbReference>
<organism evidence="1 2">
    <name type="scientific">Paenibacillus hodogayensis</name>
    <dbReference type="NCBI Taxonomy" id="279208"/>
    <lineage>
        <taxon>Bacteria</taxon>
        <taxon>Bacillati</taxon>
        <taxon>Bacillota</taxon>
        <taxon>Bacilli</taxon>
        <taxon>Bacillales</taxon>
        <taxon>Paenibacillaceae</taxon>
        <taxon>Paenibacillus</taxon>
    </lineage>
</organism>
<name>A0ABV5VTU3_9BACL</name>
<dbReference type="RefSeq" id="WP_344912329.1">
    <property type="nucleotide sequence ID" value="NZ_BAAAYO010000010.1"/>
</dbReference>
<reference evidence="1 2" key="1">
    <citation type="submission" date="2024-09" db="EMBL/GenBank/DDBJ databases">
        <authorList>
            <person name="Sun Q."/>
            <person name="Mori K."/>
        </authorList>
    </citation>
    <scope>NUCLEOTIDE SEQUENCE [LARGE SCALE GENOMIC DNA]</scope>
    <source>
        <strain evidence="1 2">JCM 12520</strain>
    </source>
</reference>